<protein>
    <recommendedName>
        <fullName evidence="2">Amidohydrolase-related domain-containing protein</fullName>
    </recommendedName>
</protein>
<evidence type="ECO:0000256" key="1">
    <source>
        <dbReference type="ARBA" id="ARBA00023239"/>
    </source>
</evidence>
<evidence type="ECO:0000313" key="3">
    <source>
        <dbReference type="EMBL" id="GCF92200.1"/>
    </source>
</evidence>
<dbReference type="GO" id="GO:0016831">
    <property type="term" value="F:carboxy-lyase activity"/>
    <property type="evidence" value="ECO:0007669"/>
    <property type="project" value="InterPro"/>
</dbReference>
<dbReference type="AlphaFoldDB" id="A0A4P5P3Q4"/>
<keyword evidence="4" id="KW-1185">Reference proteome</keyword>
<keyword evidence="1" id="KW-0456">Lyase</keyword>
<feature type="domain" description="Amidohydrolase-related" evidence="2">
    <location>
        <begin position="4"/>
        <end position="299"/>
    </location>
</feature>
<dbReference type="Proteomes" id="UP000290567">
    <property type="component" value="Unassembled WGS sequence"/>
</dbReference>
<dbReference type="RefSeq" id="WP_146620719.1">
    <property type="nucleotide sequence ID" value="NZ_BJCC01000001.1"/>
</dbReference>
<dbReference type="InterPro" id="IPR006680">
    <property type="entry name" value="Amidohydro-rel"/>
</dbReference>
<dbReference type="GO" id="GO:0019748">
    <property type="term" value="P:secondary metabolic process"/>
    <property type="evidence" value="ECO:0007669"/>
    <property type="project" value="TreeGrafter"/>
</dbReference>
<evidence type="ECO:0000259" key="2">
    <source>
        <dbReference type="Pfam" id="PF04909"/>
    </source>
</evidence>
<dbReference type="EMBL" id="BJCC01000001">
    <property type="protein sequence ID" value="GCF92200.1"/>
    <property type="molecule type" value="Genomic_DNA"/>
</dbReference>
<dbReference type="Pfam" id="PF04909">
    <property type="entry name" value="Amidohydro_2"/>
    <property type="match status" value="1"/>
</dbReference>
<dbReference type="Gene3D" id="3.20.20.140">
    <property type="entry name" value="Metal-dependent hydrolases"/>
    <property type="match status" value="1"/>
</dbReference>
<name>A0A4P5P3Q4_9ENTE</name>
<accession>A0A4P5P3Q4</accession>
<dbReference type="GO" id="GO:0005737">
    <property type="term" value="C:cytoplasm"/>
    <property type="evidence" value="ECO:0007669"/>
    <property type="project" value="TreeGrafter"/>
</dbReference>
<dbReference type="GO" id="GO:0016787">
    <property type="term" value="F:hydrolase activity"/>
    <property type="evidence" value="ECO:0007669"/>
    <property type="project" value="InterPro"/>
</dbReference>
<dbReference type="SUPFAM" id="SSF51556">
    <property type="entry name" value="Metallo-dependent hydrolases"/>
    <property type="match status" value="1"/>
</dbReference>
<dbReference type="InterPro" id="IPR032465">
    <property type="entry name" value="ACMSD"/>
</dbReference>
<reference evidence="4" key="1">
    <citation type="submission" date="2019-02" db="EMBL/GenBank/DDBJ databases">
        <title>Draft genome sequence of Enterococcus sp. Gos25-1.</title>
        <authorList>
            <person name="Tanaka N."/>
            <person name="Shiwa Y."/>
            <person name="Fujita N."/>
        </authorList>
    </citation>
    <scope>NUCLEOTIDE SEQUENCE [LARGE SCALE GENOMIC DNA]</scope>
    <source>
        <strain evidence="4">Gos25-1</strain>
    </source>
</reference>
<comment type="caution">
    <text evidence="3">The sequence shown here is derived from an EMBL/GenBank/DDBJ whole genome shotgun (WGS) entry which is preliminary data.</text>
</comment>
<organism evidence="3 4">
    <name type="scientific">Enterococcus florum</name>
    <dbReference type="NCBI Taxonomy" id="2480627"/>
    <lineage>
        <taxon>Bacteria</taxon>
        <taxon>Bacillati</taxon>
        <taxon>Bacillota</taxon>
        <taxon>Bacilli</taxon>
        <taxon>Lactobacillales</taxon>
        <taxon>Enterococcaceae</taxon>
        <taxon>Enterococcus</taxon>
    </lineage>
</organism>
<dbReference type="PANTHER" id="PTHR21240:SF28">
    <property type="entry name" value="ISO-OROTATE DECARBOXYLASE (EUROFUNG)"/>
    <property type="match status" value="1"/>
</dbReference>
<evidence type="ECO:0000313" key="4">
    <source>
        <dbReference type="Proteomes" id="UP000290567"/>
    </source>
</evidence>
<sequence length="301" mass="34308">MKIIDFHTHVGDIFHENRSITFKTNYQKGDYVDPFIPFEQSGYNMPFFPESPEALQQLIDAGQYRVWECTMENFGRDMTESNIAYACLLPVLPNTSFEEYLAVSKLDSRFIPFTCPNFDLEIPEMEQKLKLDIQKGAKALKVHPILQNISLENTKVEAAVDLFGKAGLPIIFHVGIGQYYGPDTNYPQNPEFGDPQYFYDFAPRFKDYSLIAAHCCGWPEAFAENTKGLDNVYTDTTFCNATLIKKGVDLLGEDRVLFGTDYPFGNFKYSIAEVQKALADNPQAMEKVFYHNAAKLLKLED</sequence>
<dbReference type="InterPro" id="IPR032466">
    <property type="entry name" value="Metal_Hydrolase"/>
</dbReference>
<proteinExistence type="predicted"/>
<gene>
    <name evidence="3" type="ORF">NRIC_00910</name>
</gene>
<dbReference type="OrthoDB" id="9777673at2"/>
<dbReference type="PANTHER" id="PTHR21240">
    <property type="entry name" value="2-AMINO-3-CARBOXYLMUCONATE-6-SEMIALDEHYDE DECARBOXYLASE"/>
    <property type="match status" value="1"/>
</dbReference>